<dbReference type="GO" id="GO:0016301">
    <property type="term" value="F:kinase activity"/>
    <property type="evidence" value="ECO:0007669"/>
    <property type="project" value="UniProtKB-KW"/>
</dbReference>
<evidence type="ECO:0000259" key="1">
    <source>
        <dbReference type="PROSITE" id="PS50894"/>
    </source>
</evidence>
<dbReference type="AlphaFoldDB" id="A0A3B1D5K5"/>
<dbReference type="Pfam" id="PF01627">
    <property type="entry name" value="Hpt"/>
    <property type="match status" value="2"/>
</dbReference>
<dbReference type="SUPFAM" id="SSF47226">
    <property type="entry name" value="Histidine-containing phosphotransfer domain, HPT domain"/>
    <property type="match status" value="2"/>
</dbReference>
<sequence length="303" mass="33116">MSEDSKDPGLSEIFVQDVREAIKRIEPVITGLKTTGINNAALDKIFRQFHATKGSSTFLNLTRIANVLNSAELVLDLTLQGHLKLKPAELCDILVMVLDFLRHSLPFVAEDSDDGRIAEEAEVMSAKLLALIPENIPEPEQVIDDKKVSDNTSAVPSDIAAQFEDTASEFNGDLLVSEEDPSTALDMKKVFIEESEKLLRKLEQDLKQWEKLPYDKKLVGELLRTVHSFKGNCGILGYPDLETLGRAMEKSLDVVATSAVSPAPDFFKTLFTLKGVLSKGVDSVANGGDGGIADLEASLDMLK</sequence>
<dbReference type="InterPro" id="IPR051315">
    <property type="entry name" value="Bact_Chemotaxis_CheA"/>
</dbReference>
<keyword evidence="2" id="KW-0808">Transferase</keyword>
<dbReference type="InterPro" id="IPR036641">
    <property type="entry name" value="HPT_dom_sf"/>
</dbReference>
<reference evidence="2" key="1">
    <citation type="submission" date="2018-06" db="EMBL/GenBank/DDBJ databases">
        <authorList>
            <person name="Zhirakovskaya E."/>
        </authorList>
    </citation>
    <scope>NUCLEOTIDE SEQUENCE</scope>
</reference>
<dbReference type="PANTHER" id="PTHR43395">
    <property type="entry name" value="SENSOR HISTIDINE KINASE CHEA"/>
    <property type="match status" value="1"/>
</dbReference>
<gene>
    <name evidence="2" type="ORF">MNBD_NITROSPINAE01-804</name>
</gene>
<dbReference type="Gene3D" id="1.20.120.160">
    <property type="entry name" value="HPT domain"/>
    <property type="match status" value="2"/>
</dbReference>
<dbReference type="SMART" id="SM00073">
    <property type="entry name" value="HPT"/>
    <property type="match status" value="2"/>
</dbReference>
<feature type="domain" description="HPt" evidence="1">
    <location>
        <begin position="180"/>
        <end position="284"/>
    </location>
</feature>
<keyword evidence="2" id="KW-0418">Kinase</keyword>
<evidence type="ECO:0000313" key="2">
    <source>
        <dbReference type="EMBL" id="VAX24017.1"/>
    </source>
</evidence>
<name>A0A3B1D5K5_9ZZZZ</name>
<dbReference type="GO" id="GO:0000160">
    <property type="term" value="P:phosphorelay signal transduction system"/>
    <property type="evidence" value="ECO:0007669"/>
    <property type="project" value="InterPro"/>
</dbReference>
<accession>A0A3B1D5K5</accession>
<dbReference type="PANTHER" id="PTHR43395:SF10">
    <property type="entry name" value="CHEMOTAXIS PROTEIN CHEA"/>
    <property type="match status" value="1"/>
</dbReference>
<feature type="domain" description="HPt" evidence="1">
    <location>
        <begin position="3"/>
        <end position="108"/>
    </location>
</feature>
<proteinExistence type="predicted"/>
<dbReference type="InterPro" id="IPR008207">
    <property type="entry name" value="Sig_transdc_His_kin_Hpt_dom"/>
</dbReference>
<organism evidence="2">
    <name type="scientific">hydrothermal vent metagenome</name>
    <dbReference type="NCBI Taxonomy" id="652676"/>
    <lineage>
        <taxon>unclassified sequences</taxon>
        <taxon>metagenomes</taxon>
        <taxon>ecological metagenomes</taxon>
    </lineage>
</organism>
<dbReference type="PROSITE" id="PS50894">
    <property type="entry name" value="HPT"/>
    <property type="match status" value="2"/>
</dbReference>
<protein>
    <submittedName>
        <fullName evidence="2">Signal transduction histidine kinase CheA</fullName>
        <ecNumber evidence="2">2.7.3.-</ecNumber>
    </submittedName>
</protein>
<dbReference type="EMBL" id="UOGC01000158">
    <property type="protein sequence ID" value="VAX24017.1"/>
    <property type="molecule type" value="Genomic_DNA"/>
</dbReference>
<dbReference type="EC" id="2.7.3.-" evidence="2"/>